<name>A0AAI9AFY8_9BACT</name>
<dbReference type="AlphaFoldDB" id="A0AAI9AFY8"/>
<sequence length="336" mass="40349">IGFVFTEYQQNILLALLLQMNHKLDILFIRNNIKINKKLTRYANKIIIFNDIPYSIKNVLKFIREYKRIKTVLSSKEINNFYSWSFESPIVRSIMVNFNIKNFYLLEDGIGSYVNRKIKDLNLREYLYILLMNKIIDILNFRIKKKLWKFIIGCSLYNECFPYIKKLNQKIIIDKNSFINAISVEKKVYLINNSSLFIQQPFVEMGILTNEEYINIHIEGLNKIKKLGIKNIYWKLHPRTDISEEKIRLKKINKAFNNFFNIEIIQDKLNIEELVLLNGKKNIKYFSYYSSSLYVIKKILDSEDDVSYIYNDYFFNKYYPYRKILYLFETLGIKGV</sequence>
<dbReference type="Pfam" id="PF07388">
    <property type="entry name" value="A-2_8-polyST"/>
    <property type="match status" value="1"/>
</dbReference>
<organism evidence="1 2">
    <name type="scientific">Caminibacter mediatlanticus TB-2</name>
    <dbReference type="NCBI Taxonomy" id="391592"/>
    <lineage>
        <taxon>Bacteria</taxon>
        <taxon>Pseudomonadati</taxon>
        <taxon>Campylobacterota</taxon>
        <taxon>Epsilonproteobacteria</taxon>
        <taxon>Nautiliales</taxon>
        <taxon>Nautiliaceae</taxon>
        <taxon>Caminibacter</taxon>
    </lineage>
</organism>
<dbReference type="InterPro" id="IPR010866">
    <property type="entry name" value="A-2_8-polyST"/>
</dbReference>
<protein>
    <submittedName>
        <fullName evidence="1">Uncharacterized protein</fullName>
    </submittedName>
</protein>
<dbReference type="Proteomes" id="UP000003288">
    <property type="component" value="Unassembled WGS sequence"/>
</dbReference>
<dbReference type="RefSeq" id="WP_007475915.1">
    <property type="nucleotide sequence ID" value="NZ_ABCJ01000035.1"/>
</dbReference>
<dbReference type="EMBL" id="ABCJ01000035">
    <property type="protein sequence ID" value="EDM22822.1"/>
    <property type="molecule type" value="Genomic_DNA"/>
</dbReference>
<proteinExistence type="predicted"/>
<evidence type="ECO:0000313" key="1">
    <source>
        <dbReference type="EMBL" id="EDM22822.1"/>
    </source>
</evidence>
<comment type="caution">
    <text evidence="1">The sequence shown here is derived from an EMBL/GenBank/DDBJ whole genome shotgun (WGS) entry which is preliminary data.</text>
</comment>
<evidence type="ECO:0000313" key="2">
    <source>
        <dbReference type="Proteomes" id="UP000003288"/>
    </source>
</evidence>
<gene>
    <name evidence="1" type="ORF">CMTB2_04352</name>
</gene>
<reference evidence="1 2" key="1">
    <citation type="journal article" date="2011" name="Stand. Genomic Sci.">
        <title>Draft genome sequence of Caminibacter mediatlanticus strain TB-2, an epsilonproteobacterium isolated from a deep-sea hydrothermal vent.</title>
        <authorList>
            <person name="Giovannelli D."/>
            <person name="Ferriera S."/>
            <person name="Johnson J."/>
            <person name="Kravitz S."/>
            <person name="Perez-Rodriguez I."/>
            <person name="Ricci J."/>
            <person name="O'Brien C."/>
            <person name="Voordeckers J.W."/>
            <person name="Bini E."/>
            <person name="Vetriani C."/>
        </authorList>
    </citation>
    <scope>NUCLEOTIDE SEQUENCE [LARGE SCALE GENOMIC DNA]</scope>
    <source>
        <strain evidence="1 2">TB-2</strain>
    </source>
</reference>
<feature type="non-terminal residue" evidence="1">
    <location>
        <position position="1"/>
    </location>
</feature>
<accession>A0AAI9AFY8</accession>